<accession>A0A9W6X6S0</accession>
<dbReference type="AlphaFoldDB" id="A0A9W6X6S0"/>
<sequence>MNYTLAPLKRSWQAYIPEVVRFAQNVHDGTLKWPLLAPEIFPKVHEVVTSIPPTSWPVKCKVQVLGYAIVFLLMLRRGLTVKRVLLRAVEVLMLRYVVQHVMLHLESSPAFGTAKL</sequence>
<gene>
    <name evidence="1" type="ORF">Pfra01_000781800</name>
</gene>
<reference evidence="1" key="1">
    <citation type="submission" date="2023-04" db="EMBL/GenBank/DDBJ databases">
        <title>Phytophthora fragariaefolia NBRC 109709.</title>
        <authorList>
            <person name="Ichikawa N."/>
            <person name="Sato H."/>
            <person name="Tonouchi N."/>
        </authorList>
    </citation>
    <scope>NUCLEOTIDE SEQUENCE</scope>
    <source>
        <strain evidence="1">NBRC 109709</strain>
    </source>
</reference>
<evidence type="ECO:0000313" key="2">
    <source>
        <dbReference type="Proteomes" id="UP001165121"/>
    </source>
</evidence>
<name>A0A9W6X6S0_9STRA</name>
<dbReference type="Proteomes" id="UP001165121">
    <property type="component" value="Unassembled WGS sequence"/>
</dbReference>
<keyword evidence="2" id="KW-1185">Reference proteome</keyword>
<comment type="caution">
    <text evidence="1">The sequence shown here is derived from an EMBL/GenBank/DDBJ whole genome shotgun (WGS) entry which is preliminary data.</text>
</comment>
<proteinExistence type="predicted"/>
<dbReference type="EMBL" id="BSXT01000705">
    <property type="protein sequence ID" value="GMF32635.1"/>
    <property type="molecule type" value="Genomic_DNA"/>
</dbReference>
<protein>
    <submittedName>
        <fullName evidence="1">Unnamed protein product</fullName>
    </submittedName>
</protein>
<dbReference type="OrthoDB" id="67398at2759"/>
<organism evidence="1 2">
    <name type="scientific">Phytophthora fragariaefolia</name>
    <dbReference type="NCBI Taxonomy" id="1490495"/>
    <lineage>
        <taxon>Eukaryota</taxon>
        <taxon>Sar</taxon>
        <taxon>Stramenopiles</taxon>
        <taxon>Oomycota</taxon>
        <taxon>Peronosporomycetes</taxon>
        <taxon>Peronosporales</taxon>
        <taxon>Peronosporaceae</taxon>
        <taxon>Phytophthora</taxon>
    </lineage>
</organism>
<evidence type="ECO:0000313" key="1">
    <source>
        <dbReference type="EMBL" id="GMF32635.1"/>
    </source>
</evidence>